<name>A0A6N3X9Q9_9SYNE</name>
<evidence type="ECO:0000313" key="3">
    <source>
        <dbReference type="Proteomes" id="UP000035054"/>
    </source>
</evidence>
<evidence type="ECO:0000313" key="2">
    <source>
        <dbReference type="EMBL" id="KKZ11150.1"/>
    </source>
</evidence>
<sequence length="778" mass="80218">DTNSSASGNQNTLSFSTSNWETEQTVTVSGVDDDNASPETVKLSHSAAGGNYGLVTEDLVVTVTDDDTPGLVLSATEVTVKESGSATYGVKLATEPTAAVTVTVGGMDSGLSVDTNSPALGNQNTLRFSTSNWKTEQTVMVYGVNDDNASPEMVTLSHTAIGGDYSVTADLVVTVTDDDTPGLVISPAVVPVAEAGSATYTVKLATEPTAAVTVTLSSMGSGVSVDADDGIPGKQTTLSFSPSNWDKLQTVAVRAATDDNTSSEEVTVSHTAAGADYDSVSKNLRVTVIDNDTPGLLLFPEAVTVAEAGVTTYRVQLVKEPTEGVTVTVRGMGSVVSVDADGGMPGEQTTLSFTTTDWNTAQTVTISAADDANATSETVTLSHTASGGDYESLSKELSVTVTENDTAGLVVSPETVVVWEAGSATYTVKLASQPTDGVTVTVGGMGSDVRVDTDPGMQGDQTTLGFTTSNWDRSQTVTVHGVDDDDVISEAVRLRHTASGGDYDSVIQDLVFKVTDDDAAGLILSSAVLMVGEAGSATYTVRLASQPTEEVINISVSGMSGRVTVDTDPVLTGKQNRLTFFTQQINGMLVSNWETEQTVTVYGVDDDNASPETVILTHATTRGNYSVTEDLVVTVTDDDTAGLVVSSSALTVGEAGSTTYTVKLATEPTDGVTVTVGGTGTGVSVDTDGGMAGEQASLSFTTSNWQTEQTVTVSGVDDDDVISEKVTLSHSASGGDYGSVSQELVVTVTDDDNICQSYGKLSNNGTECDLSSTDITSL</sequence>
<comment type="caution">
    <text evidence="2">The sequence shown here is derived from an EMBL/GenBank/DDBJ whole genome shotgun (WGS) entry which is preliminary data.</text>
</comment>
<feature type="non-terminal residue" evidence="2">
    <location>
        <position position="1"/>
    </location>
</feature>
<dbReference type="EMBL" id="JXUO01000290">
    <property type="protein sequence ID" value="KKZ11150.1"/>
    <property type="molecule type" value="Genomic_DNA"/>
</dbReference>
<proteinExistence type="predicted"/>
<reference evidence="2 3" key="1">
    <citation type="submission" date="2015-01" db="EMBL/GenBank/DDBJ databases">
        <title>Lifestyle Evolution in Cyanobacterial Symbionts of Sponges.</title>
        <authorList>
            <person name="Burgsdorf I."/>
            <person name="Slaby B.M."/>
            <person name="Handley K.M."/>
            <person name="Haber M."/>
            <person name="Blom J."/>
            <person name="Marshall C.W."/>
            <person name="Gilbert J.A."/>
            <person name="Hentschel U."/>
            <person name="Steindler L."/>
        </authorList>
    </citation>
    <scope>NUCLEOTIDE SEQUENCE [LARGE SCALE GENOMIC DNA]</scope>
    <source>
        <strain evidence="2">142</strain>
    </source>
</reference>
<evidence type="ECO:0000256" key="1">
    <source>
        <dbReference type="SAM" id="MobiDB-lite"/>
    </source>
</evidence>
<protein>
    <recommendedName>
        <fullName evidence="4">Calx-beta domain-containing protein</fullName>
    </recommendedName>
</protein>
<feature type="non-terminal residue" evidence="2">
    <location>
        <position position="778"/>
    </location>
</feature>
<dbReference type="AlphaFoldDB" id="A0A6N3X9Q9"/>
<evidence type="ECO:0008006" key="4">
    <source>
        <dbReference type="Google" id="ProtNLM"/>
    </source>
</evidence>
<dbReference type="Proteomes" id="UP000035054">
    <property type="component" value="Unassembled WGS sequence"/>
</dbReference>
<gene>
    <name evidence="2" type="ORF">TH68_09230</name>
</gene>
<feature type="region of interest" description="Disordered" evidence="1">
    <location>
        <begin position="1"/>
        <end position="21"/>
    </location>
</feature>
<accession>A0A6N3X9Q9</accession>
<organism evidence="2 3">
    <name type="scientific">Candidatus Synechococcus spongiarum 142</name>
    <dbReference type="NCBI Taxonomy" id="1608213"/>
    <lineage>
        <taxon>Bacteria</taxon>
        <taxon>Bacillati</taxon>
        <taxon>Cyanobacteriota</taxon>
        <taxon>Cyanophyceae</taxon>
        <taxon>Synechococcales</taxon>
        <taxon>Synechococcaceae</taxon>
        <taxon>Synechococcus</taxon>
    </lineage>
</organism>